<dbReference type="PANTHER" id="PTHR11347">
    <property type="entry name" value="CYCLIC NUCLEOTIDE PHOSPHODIESTERASE"/>
    <property type="match status" value="1"/>
</dbReference>
<evidence type="ECO:0000313" key="5">
    <source>
        <dbReference type="Proteomes" id="UP000837857"/>
    </source>
</evidence>
<dbReference type="InterPro" id="IPR023088">
    <property type="entry name" value="PDEase"/>
</dbReference>
<dbReference type="PRINTS" id="PR00387">
    <property type="entry name" value="PDIESTERASE1"/>
</dbReference>
<dbReference type="PROSITE" id="PS00126">
    <property type="entry name" value="PDEASE_I_1"/>
    <property type="match status" value="1"/>
</dbReference>
<dbReference type="Pfam" id="PF00233">
    <property type="entry name" value="PDEase_I"/>
    <property type="match status" value="1"/>
</dbReference>
<dbReference type="Gene3D" id="1.10.1300.10">
    <property type="entry name" value="3'5'-cyclic nucleotide phosphodiesterase, catalytic domain"/>
    <property type="match status" value="1"/>
</dbReference>
<evidence type="ECO:0000259" key="3">
    <source>
        <dbReference type="PROSITE" id="PS51845"/>
    </source>
</evidence>
<evidence type="ECO:0000256" key="2">
    <source>
        <dbReference type="ARBA" id="ARBA00022801"/>
    </source>
</evidence>
<keyword evidence="1" id="KW-0479">Metal-binding</keyword>
<dbReference type="EMBL" id="OW152813">
    <property type="protein sequence ID" value="CAH2035971.1"/>
    <property type="molecule type" value="Genomic_DNA"/>
</dbReference>
<evidence type="ECO:0000256" key="1">
    <source>
        <dbReference type="ARBA" id="ARBA00022723"/>
    </source>
</evidence>
<dbReference type="Proteomes" id="UP000837857">
    <property type="component" value="Chromosome 1"/>
</dbReference>
<keyword evidence="5" id="KW-1185">Reference proteome</keyword>
<feature type="domain" description="PDEase" evidence="3">
    <location>
        <begin position="1"/>
        <end position="183"/>
    </location>
</feature>
<accession>A0ABN8HQM3</accession>
<keyword evidence="2" id="KW-0378">Hydrolase</keyword>
<sequence length="183" mass="20879">MGFDNEDIQRCSQTGRCLPVLCVHLFHMYGLITHYKLDAAKIWKLFSLIEEGYHSSNPYHNSVHAADVTQAMHCFLQQKQILQYLEPQEIMASLLAAIAHDLDHPGVNQPFLIATSNHLAALYRNTSVLENHHWRSAISCLIESGVLEQLKDISAKLEHQISSLILATDITRQQEYLSQFKVR</sequence>
<name>A0ABN8HQM3_9NEOP</name>
<evidence type="ECO:0000313" key="4">
    <source>
        <dbReference type="EMBL" id="CAH2035971.1"/>
    </source>
</evidence>
<dbReference type="InterPro" id="IPR002073">
    <property type="entry name" value="PDEase_catalytic_dom"/>
</dbReference>
<proteinExistence type="predicted"/>
<feature type="non-terminal residue" evidence="4">
    <location>
        <position position="183"/>
    </location>
</feature>
<organism evidence="4 5">
    <name type="scientific">Iphiclides podalirius</name>
    <name type="common">scarce swallowtail</name>
    <dbReference type="NCBI Taxonomy" id="110791"/>
    <lineage>
        <taxon>Eukaryota</taxon>
        <taxon>Metazoa</taxon>
        <taxon>Ecdysozoa</taxon>
        <taxon>Arthropoda</taxon>
        <taxon>Hexapoda</taxon>
        <taxon>Insecta</taxon>
        <taxon>Pterygota</taxon>
        <taxon>Neoptera</taxon>
        <taxon>Endopterygota</taxon>
        <taxon>Lepidoptera</taxon>
        <taxon>Glossata</taxon>
        <taxon>Ditrysia</taxon>
        <taxon>Papilionoidea</taxon>
        <taxon>Papilionidae</taxon>
        <taxon>Papilioninae</taxon>
        <taxon>Iphiclides</taxon>
    </lineage>
</organism>
<protein>
    <recommendedName>
        <fullName evidence="3">PDEase domain-containing protein</fullName>
    </recommendedName>
</protein>
<dbReference type="PROSITE" id="PS51845">
    <property type="entry name" value="PDEASE_I_2"/>
    <property type="match status" value="1"/>
</dbReference>
<dbReference type="SUPFAM" id="SSF109604">
    <property type="entry name" value="HD-domain/PDEase-like"/>
    <property type="match status" value="1"/>
</dbReference>
<dbReference type="InterPro" id="IPR023174">
    <property type="entry name" value="PDEase_CS"/>
</dbReference>
<reference evidence="4" key="1">
    <citation type="submission" date="2022-03" db="EMBL/GenBank/DDBJ databases">
        <authorList>
            <person name="Martin H S."/>
        </authorList>
    </citation>
    <scope>NUCLEOTIDE SEQUENCE</scope>
</reference>
<gene>
    <name evidence="4" type="ORF">IPOD504_LOCUS785</name>
</gene>
<dbReference type="InterPro" id="IPR036971">
    <property type="entry name" value="PDEase_catalytic_dom_sf"/>
</dbReference>